<dbReference type="InterPro" id="IPR000408">
    <property type="entry name" value="Reg_chr_condens"/>
</dbReference>
<organism evidence="6 7">
    <name type="scientific">Rhamnusium bicolor</name>
    <dbReference type="NCBI Taxonomy" id="1586634"/>
    <lineage>
        <taxon>Eukaryota</taxon>
        <taxon>Metazoa</taxon>
        <taxon>Ecdysozoa</taxon>
        <taxon>Arthropoda</taxon>
        <taxon>Hexapoda</taxon>
        <taxon>Insecta</taxon>
        <taxon>Pterygota</taxon>
        <taxon>Neoptera</taxon>
        <taxon>Endopterygota</taxon>
        <taxon>Coleoptera</taxon>
        <taxon>Polyphaga</taxon>
        <taxon>Cucujiformia</taxon>
        <taxon>Chrysomeloidea</taxon>
        <taxon>Cerambycidae</taxon>
        <taxon>Lepturinae</taxon>
        <taxon>Rhagiini</taxon>
        <taxon>Rhamnusium</taxon>
    </lineage>
</organism>
<evidence type="ECO:0000256" key="4">
    <source>
        <dbReference type="SAM" id="MobiDB-lite"/>
    </source>
</evidence>
<feature type="repeat" description="RCC1" evidence="3">
    <location>
        <begin position="299"/>
        <end position="356"/>
    </location>
</feature>
<gene>
    <name evidence="6" type="ORF">NQ314_019235</name>
</gene>
<accession>A0AAV8WPA1</accession>
<feature type="compositionally biased region" description="Polar residues" evidence="4">
    <location>
        <begin position="1035"/>
        <end position="1044"/>
    </location>
</feature>
<dbReference type="PROSITE" id="PS50088">
    <property type="entry name" value="ANK_REPEAT"/>
    <property type="match status" value="2"/>
</dbReference>
<dbReference type="Pfam" id="PF00415">
    <property type="entry name" value="RCC1"/>
    <property type="match status" value="1"/>
</dbReference>
<keyword evidence="1" id="KW-0677">Repeat</keyword>
<dbReference type="SUPFAM" id="SSF48403">
    <property type="entry name" value="Ankyrin repeat"/>
    <property type="match status" value="1"/>
</dbReference>
<dbReference type="InterPro" id="IPR036770">
    <property type="entry name" value="Ankyrin_rpt-contain_sf"/>
</dbReference>
<feature type="repeat" description="RCC1" evidence="3">
    <location>
        <begin position="158"/>
        <end position="211"/>
    </location>
</feature>
<proteinExistence type="predicted"/>
<evidence type="ECO:0000256" key="2">
    <source>
        <dbReference type="PROSITE-ProRule" id="PRU00023"/>
    </source>
</evidence>
<dbReference type="Pfam" id="PF00651">
    <property type="entry name" value="BTB"/>
    <property type="match status" value="2"/>
</dbReference>
<evidence type="ECO:0000256" key="3">
    <source>
        <dbReference type="PROSITE-ProRule" id="PRU00235"/>
    </source>
</evidence>
<dbReference type="Gene3D" id="1.25.40.420">
    <property type="match status" value="1"/>
</dbReference>
<reference evidence="6" key="1">
    <citation type="journal article" date="2023" name="Insect Mol. Biol.">
        <title>Genome sequencing provides insights into the evolution of gene families encoding plant cell wall-degrading enzymes in longhorned beetles.</title>
        <authorList>
            <person name="Shin N.R."/>
            <person name="Okamura Y."/>
            <person name="Kirsch R."/>
            <person name="Pauchet Y."/>
        </authorList>
    </citation>
    <scope>NUCLEOTIDE SEQUENCE</scope>
    <source>
        <strain evidence="6">RBIC_L_NR</strain>
    </source>
</reference>
<dbReference type="SMART" id="SM00248">
    <property type="entry name" value="ANK"/>
    <property type="match status" value="2"/>
</dbReference>
<dbReference type="InterPro" id="IPR011333">
    <property type="entry name" value="SKP1/BTB/POZ_sf"/>
</dbReference>
<dbReference type="PANTHER" id="PTHR22872:SF2">
    <property type="entry name" value="INHIBITOR OF BRUTON TYROSINE KINASE"/>
    <property type="match status" value="1"/>
</dbReference>
<feature type="region of interest" description="Disordered" evidence="4">
    <location>
        <begin position="1019"/>
        <end position="1086"/>
    </location>
</feature>
<feature type="compositionally biased region" description="Basic residues" evidence="4">
    <location>
        <begin position="1050"/>
        <end position="1061"/>
    </location>
</feature>
<dbReference type="PROSITE" id="PS50012">
    <property type="entry name" value="RCC1_3"/>
    <property type="match status" value="3"/>
</dbReference>
<sequence>MMKDETELYICKMSSSTSNDSPDCTNQCRSTQHGDIITAAISKRSISDIDLCSFLSYTCTRCESVIDFAGRTALHVAASCGRVDLIKWLIRNRHADIDAKDKESGYTALHRSIFYGKIHVALELIKLGATITELDLDNLTVLEHAMKDGIKPECSRVGELYSWGSNANNLLGPQQARETPELLDVFHKEYPNECVQQICIDQFHSVIITSSGKAYSCGHGQGGRLGLGIEKTVVTPHIINFSDSQKGEPITCVQASISRDHSIFLCSDGNALPRQLKHLSNELQGVCAGRYHSVAWGPKALYTWGLNAGQLGHKTNNKGEEQYLLTPKIVKVINIDNIGIKAVAASDGATVVCTERGDIYVLHEYLCRKIASSIIGGKLDAPSLNRQVADKLIWELKVAVLTNTGNLLLWQESDPQLCRCIFSINRAIVIKQVAINSNEILLVTNYGEAFKGYICQRKKKQSNVIDKTLKGAEKSAFHKFLEKEDCVLVQLKKISKIHRALFIQSDSKGKDFCVIQVCFRHIHTNFFEFPNIVESEMKTHFQILLEEVSESDDIHDVVFKVDQKYFSAHSFIISTKSPYLERLIRDSRKEVIILNDVNPDIFEQLLLFIYTGACDLTNCGEIKNEKLRKLCQKHSDPKDIRESLDTPEVPVGMSAYEFYNKVKLNQSQDLKQKNQNTKNPVRMLHELAKRFECSDLQKVLSNLDMQKFIIRFKHMQEVSERVRLLRFDRSMFPNLYDVTVKCKDHRELKAHKCVLAARLEYFNNMFSMRWRGNETSEVSLPFPKSIAEALLEFLYTDSLSYLDNIDTDHLFKVLVLADQLFVTRLKEQCEYLLTDLLTLRNAVQLLSFAHLYNAEKLKRCCMKFIVMNITPFLELRSLDDLEEEILRELTEFYFQEKQEVWCRVITPYSTAPSDGEIISVSSLYPVSLKDEVERVTTKTSQKRKSRPHREYLDSVIQFPDIPEGIPDSEKDFIVIVPSRLRSIALASERIKYEDIQPQFTKLTADKTVNSSDFHMSFNESTDFPELNSPPHVSGSFHQKTTPQKADSKHKMVKLSQKQRKRLSSEGSNVQTAPVQESPKNPWKIIPDISSPIEDRAIDELHKFYNSDNVTDEIITIERVAIGAIASPVWVPRTK</sequence>
<evidence type="ECO:0000313" key="6">
    <source>
        <dbReference type="EMBL" id="KAJ8928173.1"/>
    </source>
</evidence>
<comment type="caution">
    <text evidence="6">The sequence shown here is derived from an EMBL/GenBank/DDBJ whole genome shotgun (WGS) entry which is preliminary data.</text>
</comment>
<protein>
    <recommendedName>
        <fullName evidence="5">BTB domain-containing protein</fullName>
    </recommendedName>
</protein>
<dbReference type="SUPFAM" id="SSF50985">
    <property type="entry name" value="RCC1/BLIP-II"/>
    <property type="match status" value="1"/>
</dbReference>
<dbReference type="Gene3D" id="2.130.10.30">
    <property type="entry name" value="Regulator of chromosome condensation 1/beta-lactamase-inhibitor protein II"/>
    <property type="match status" value="1"/>
</dbReference>
<keyword evidence="7" id="KW-1185">Reference proteome</keyword>
<dbReference type="PROSITE" id="PS50097">
    <property type="entry name" value="BTB"/>
    <property type="match status" value="2"/>
</dbReference>
<feature type="compositionally biased region" description="Polar residues" evidence="4">
    <location>
        <begin position="1064"/>
        <end position="1078"/>
    </location>
</feature>
<dbReference type="InterPro" id="IPR009091">
    <property type="entry name" value="RCC1/BLIP-II"/>
</dbReference>
<dbReference type="PROSITE" id="PS50297">
    <property type="entry name" value="ANK_REP_REGION"/>
    <property type="match status" value="1"/>
</dbReference>
<dbReference type="InterPro" id="IPR000210">
    <property type="entry name" value="BTB/POZ_dom"/>
</dbReference>
<dbReference type="Gene3D" id="1.25.40.20">
    <property type="entry name" value="Ankyrin repeat-containing domain"/>
    <property type="match status" value="1"/>
</dbReference>
<name>A0AAV8WPA1_9CUCU</name>
<keyword evidence="2" id="KW-0040">ANK repeat</keyword>
<dbReference type="Gene3D" id="3.30.710.10">
    <property type="entry name" value="Potassium Channel Kv1.1, Chain A"/>
    <property type="match status" value="2"/>
</dbReference>
<dbReference type="CDD" id="cd18500">
    <property type="entry name" value="BACK_IBtk"/>
    <property type="match status" value="1"/>
</dbReference>
<evidence type="ECO:0000259" key="5">
    <source>
        <dbReference type="PROSITE" id="PS50097"/>
    </source>
</evidence>
<dbReference type="InterPro" id="IPR051625">
    <property type="entry name" value="Signaling_Regulatory_Domain"/>
</dbReference>
<evidence type="ECO:0000256" key="1">
    <source>
        <dbReference type="ARBA" id="ARBA00022737"/>
    </source>
</evidence>
<feature type="repeat" description="ANK" evidence="2">
    <location>
        <begin position="104"/>
        <end position="136"/>
    </location>
</feature>
<feature type="repeat" description="RCC1" evidence="3">
    <location>
        <begin position="212"/>
        <end position="268"/>
    </location>
</feature>
<dbReference type="SMART" id="SM00225">
    <property type="entry name" value="BTB"/>
    <property type="match status" value="2"/>
</dbReference>
<evidence type="ECO:0000313" key="7">
    <source>
        <dbReference type="Proteomes" id="UP001162156"/>
    </source>
</evidence>
<dbReference type="SUPFAM" id="SSF54695">
    <property type="entry name" value="POZ domain"/>
    <property type="match status" value="2"/>
</dbReference>
<feature type="domain" description="BTB" evidence="5">
    <location>
        <begin position="555"/>
        <end position="618"/>
    </location>
</feature>
<dbReference type="PANTHER" id="PTHR22872">
    <property type="entry name" value="BTK-BINDING PROTEIN-RELATED"/>
    <property type="match status" value="1"/>
</dbReference>
<dbReference type="InterPro" id="IPR002110">
    <property type="entry name" value="Ankyrin_rpt"/>
</dbReference>
<feature type="domain" description="BTB" evidence="5">
    <location>
        <begin position="736"/>
        <end position="803"/>
    </location>
</feature>
<dbReference type="EMBL" id="JANEYF010005426">
    <property type="protein sequence ID" value="KAJ8928173.1"/>
    <property type="molecule type" value="Genomic_DNA"/>
</dbReference>
<dbReference type="AlphaFoldDB" id="A0AAV8WPA1"/>
<dbReference type="Pfam" id="PF12796">
    <property type="entry name" value="Ank_2"/>
    <property type="match status" value="1"/>
</dbReference>
<feature type="repeat" description="ANK" evidence="2">
    <location>
        <begin position="69"/>
        <end position="102"/>
    </location>
</feature>
<dbReference type="Proteomes" id="UP001162156">
    <property type="component" value="Unassembled WGS sequence"/>
</dbReference>